<dbReference type="SUPFAM" id="SSF54518">
    <property type="entry name" value="Tubby C-terminal domain-like"/>
    <property type="match status" value="1"/>
</dbReference>
<organism evidence="2 4">
    <name type="scientific">Pythium oligandrum</name>
    <name type="common">Mycoparasitic fungus</name>
    <dbReference type="NCBI Taxonomy" id="41045"/>
    <lineage>
        <taxon>Eukaryota</taxon>
        <taxon>Sar</taxon>
        <taxon>Stramenopiles</taxon>
        <taxon>Oomycota</taxon>
        <taxon>Peronosporomycetes</taxon>
        <taxon>Pythiales</taxon>
        <taxon>Pythiaceae</taxon>
        <taxon>Pythium</taxon>
    </lineage>
</organism>
<dbReference type="PANTHER" id="PTHR31087:SF161">
    <property type="entry name" value="TUBBY C 2 FAMILY PROTEIN"/>
    <property type="match status" value="1"/>
</dbReference>
<evidence type="ECO:0000313" key="3">
    <source>
        <dbReference type="EMBL" id="TMW57890.1"/>
    </source>
</evidence>
<dbReference type="InterPro" id="IPR025659">
    <property type="entry name" value="Tubby-like_C"/>
</dbReference>
<dbReference type="Pfam" id="PF04525">
    <property type="entry name" value="LOR"/>
    <property type="match status" value="1"/>
</dbReference>
<evidence type="ECO:0000313" key="4">
    <source>
        <dbReference type="Proteomes" id="UP000794436"/>
    </source>
</evidence>
<dbReference type="InterPro" id="IPR007612">
    <property type="entry name" value="LOR"/>
</dbReference>
<evidence type="ECO:0000313" key="2">
    <source>
        <dbReference type="EMBL" id="TMW57888.1"/>
    </source>
</evidence>
<dbReference type="PANTHER" id="PTHR31087">
    <property type="match status" value="1"/>
</dbReference>
<reference evidence="2" key="1">
    <citation type="submission" date="2019-03" db="EMBL/GenBank/DDBJ databases">
        <title>Long read genome sequence of the mycoparasitic Pythium oligandrum ATCC 38472 isolated from sugarbeet rhizosphere.</title>
        <authorList>
            <person name="Gaulin E."/>
        </authorList>
    </citation>
    <scope>NUCLEOTIDE SEQUENCE</scope>
    <source>
        <strain evidence="2">ATCC 38472_TT</strain>
    </source>
</reference>
<gene>
    <name evidence="2" type="ORF">Poli38472_013362</name>
    <name evidence="3" type="ORF">Poli38472_013364</name>
</gene>
<comment type="similarity">
    <text evidence="1">Belongs to the LOR family.</text>
</comment>
<dbReference type="EMBL" id="SPLM01000113">
    <property type="protein sequence ID" value="TMW57888.1"/>
    <property type="molecule type" value="Genomic_DNA"/>
</dbReference>
<dbReference type="InterPro" id="IPR038595">
    <property type="entry name" value="LOR_sf"/>
</dbReference>
<dbReference type="Proteomes" id="UP000794436">
    <property type="component" value="Unassembled WGS sequence"/>
</dbReference>
<comment type="caution">
    <text evidence="2">The sequence shown here is derived from an EMBL/GenBank/DDBJ whole genome shotgun (WGS) entry which is preliminary data.</text>
</comment>
<dbReference type="Gene3D" id="2.40.160.200">
    <property type="entry name" value="LURP1-related"/>
    <property type="match status" value="1"/>
</dbReference>
<sequence length="215" mass="24211">MGNAASDTHRELLSAPLTEPHIPIAAVNPRFCLSTPVLLHLKEKTWSMSGDDFVIRDVQTGENYFRVDGSVFSMTDRKTLIDASNNAVAHMRKDPFSWGITINDIYADADAQEFLFQIKSKFSLFTSVLNLTFRNLITNKQCRMGLEGDWRARNAVIWLDVGNGQLIVVARVRRPSSTARNIIFGKQDYYVEIPPNVDVALIVLICVAIDESYKD</sequence>
<evidence type="ECO:0000256" key="1">
    <source>
        <dbReference type="ARBA" id="ARBA00005437"/>
    </source>
</evidence>
<dbReference type="AlphaFoldDB" id="A0A8K1C7K9"/>
<dbReference type="OrthoDB" id="101217at2759"/>
<protein>
    <submittedName>
        <fullName evidence="2">Uncharacterized protein</fullName>
    </submittedName>
</protein>
<accession>A0A8K1C7K9</accession>
<proteinExistence type="inferred from homology"/>
<keyword evidence="4" id="KW-1185">Reference proteome</keyword>
<dbReference type="EMBL" id="SPLM01000113">
    <property type="protein sequence ID" value="TMW57890.1"/>
    <property type="molecule type" value="Genomic_DNA"/>
</dbReference>
<name>A0A8K1C7K9_PYTOL</name>